<name>A0AAW1H626_SAPOF</name>
<protein>
    <submittedName>
        <fullName evidence="7">Uncharacterized protein</fullName>
    </submittedName>
</protein>
<keyword evidence="8" id="KW-1185">Reference proteome</keyword>
<evidence type="ECO:0000313" key="8">
    <source>
        <dbReference type="Proteomes" id="UP001443914"/>
    </source>
</evidence>
<evidence type="ECO:0000256" key="4">
    <source>
        <dbReference type="ARBA" id="ARBA00024208"/>
    </source>
</evidence>
<dbReference type="PANTHER" id="PTHR31908:SF2">
    <property type="entry name" value="PROTEIN CROWDED NUCLEI 4"/>
    <property type="match status" value="1"/>
</dbReference>
<dbReference type="AlphaFoldDB" id="A0AAW1H626"/>
<dbReference type="EMBL" id="JBDFQZ010000013">
    <property type="protein sequence ID" value="KAK9670008.1"/>
    <property type="molecule type" value="Genomic_DNA"/>
</dbReference>
<evidence type="ECO:0000256" key="6">
    <source>
        <dbReference type="SAM" id="MobiDB-lite"/>
    </source>
</evidence>
<proteinExistence type="inferred from homology"/>
<dbReference type="GO" id="GO:0005652">
    <property type="term" value="C:nuclear lamina"/>
    <property type="evidence" value="ECO:0007669"/>
    <property type="project" value="UniProtKB-SubCell"/>
</dbReference>
<feature type="compositionally biased region" description="Basic and acidic residues" evidence="6">
    <location>
        <begin position="913"/>
        <end position="922"/>
    </location>
</feature>
<evidence type="ECO:0000256" key="5">
    <source>
        <dbReference type="SAM" id="Coils"/>
    </source>
</evidence>
<feature type="coiled-coil region" evidence="5">
    <location>
        <begin position="447"/>
        <end position="544"/>
    </location>
</feature>
<dbReference type="PANTHER" id="PTHR31908">
    <property type="entry name" value="PROTEIN CROWDED NUCLEI 4"/>
    <property type="match status" value="1"/>
</dbReference>
<organism evidence="7 8">
    <name type="scientific">Saponaria officinalis</name>
    <name type="common">Common soapwort</name>
    <name type="synonym">Lychnis saponaria</name>
    <dbReference type="NCBI Taxonomy" id="3572"/>
    <lineage>
        <taxon>Eukaryota</taxon>
        <taxon>Viridiplantae</taxon>
        <taxon>Streptophyta</taxon>
        <taxon>Embryophyta</taxon>
        <taxon>Tracheophyta</taxon>
        <taxon>Spermatophyta</taxon>
        <taxon>Magnoliopsida</taxon>
        <taxon>eudicotyledons</taxon>
        <taxon>Gunneridae</taxon>
        <taxon>Pentapetalae</taxon>
        <taxon>Caryophyllales</taxon>
        <taxon>Caryophyllaceae</taxon>
        <taxon>Caryophylleae</taxon>
        <taxon>Saponaria</taxon>
    </lineage>
</organism>
<evidence type="ECO:0000256" key="1">
    <source>
        <dbReference type="ARBA" id="ARBA00023054"/>
    </source>
</evidence>
<evidence type="ECO:0000256" key="2">
    <source>
        <dbReference type="ARBA" id="ARBA00023242"/>
    </source>
</evidence>
<feature type="coiled-coil region" evidence="5">
    <location>
        <begin position="274"/>
        <end position="326"/>
    </location>
</feature>
<dbReference type="GO" id="GO:0006997">
    <property type="term" value="P:nucleus organization"/>
    <property type="evidence" value="ECO:0007669"/>
    <property type="project" value="InterPro"/>
</dbReference>
<keyword evidence="2" id="KW-0539">Nucleus</keyword>
<dbReference type="Proteomes" id="UP001443914">
    <property type="component" value="Unassembled WGS sequence"/>
</dbReference>
<keyword evidence="1 5" id="KW-0175">Coiled coil</keyword>
<evidence type="ECO:0000256" key="3">
    <source>
        <dbReference type="ARBA" id="ARBA00024186"/>
    </source>
</evidence>
<comment type="caution">
    <text evidence="7">The sequence shown here is derived from an EMBL/GenBank/DDBJ whole genome shotgun (WGS) entry which is preliminary data.</text>
</comment>
<gene>
    <name evidence="7" type="ORF">RND81_13G170300</name>
</gene>
<feature type="coiled-coil region" evidence="5">
    <location>
        <begin position="710"/>
        <end position="751"/>
    </location>
</feature>
<sequence>MASSPQTPLIPATVTPTIPTTVTPLTITPASKILGVSTAPLTDDSYEESVIWKRIRDANVDEESIRRRDKASLIAYIAKLEARIDGLQHDMRLLILESKDSASKYEDAILSAEKAKVKHLREQAGLSSTLVEARKREDNLKKSLGIEKECVANIEKALHEMRAECAEVKITAESKMAEASSLVEDTQQKYVEAEVKLRAAESLRDEARRSERAAGRKLQEVEAREDDIRRRMTSFKSNCDAKENELMLERQSLAERQRVLSESQNKLLDSQALLNQREADILSKSQALKRLERELTDKKERIAAEMRALADRKSDLELNANSLSEREKVVVEKEVSLNLKERELLVSQEMLASKEHNKIHKIIAEQEMALKRWRDEFDIELQEKQRLFEEDIEKKRRAWELKELDLKQKDIILEKEQDLEVQSRVIADKGKDLAVKMKNMQEREYHLGRSQNEVELLKSLLQKEREEIGKVKVDLENSLISLEEEKKYISEEKMRLELVKSETSELFVLETKLKEEIDLIRAQKQQLDSEAEKLKVEKSKFETEWELIDVKREELQREAEQIAVERVVISNSLKDERDNLNLEKEALREQYKRDLQSLTNDREALMSENQIERSNWFSKFQKEREDLLLEIECRKREMEDCVNKRREDIESYLREKERTFEEEKKRDLQYICSRKEDLIKEQERVAVALKKFETEKLEIKVDREQRDRTWAEMQNLIEELQLQRLKLKEQREMLRADREEILCQVKQLKKSKDVKADAHIQQTYVESSTQVLIQAPQVEQTHKHASMIFKHPSKEVEHIESSLDSSYGYAKIGSVGKESLKINEKFETPLEILMVGPPIENAGQPGGIGSEEPKVIREVPSIDKETSLLEARKDVHESLVPSLMTLGASKRRIDSSDADIQNDDKLNKKRRQERGDAHEGSVKSKQPSGDGQHVVSSSSQSESTEKVIGGYSKITLGTVDIGVSHTPVQKNAVDKSVLVENETLTCIITKQTLIQELHVVDDGKTNEPNE</sequence>
<comment type="similarity">
    <text evidence="4">Belongs to the CRWN family.</text>
</comment>
<comment type="subcellular location">
    <subcellularLocation>
        <location evidence="3">Nucleus lamina</location>
    </subcellularLocation>
</comment>
<dbReference type="EMBL" id="JBDFQZ010000013">
    <property type="protein sequence ID" value="KAK9670010.1"/>
    <property type="molecule type" value="Genomic_DNA"/>
</dbReference>
<evidence type="ECO:0000313" key="7">
    <source>
        <dbReference type="EMBL" id="KAK9670008.1"/>
    </source>
</evidence>
<reference evidence="7 8" key="1">
    <citation type="submission" date="2024-03" db="EMBL/GenBank/DDBJ databases">
        <title>WGS assembly of Saponaria officinalis var. Norfolk2.</title>
        <authorList>
            <person name="Jenkins J."/>
            <person name="Shu S."/>
            <person name="Grimwood J."/>
            <person name="Barry K."/>
            <person name="Goodstein D."/>
            <person name="Schmutz J."/>
            <person name="Leebens-Mack J."/>
            <person name="Osbourn A."/>
        </authorList>
    </citation>
    <scope>NUCLEOTIDE SEQUENCE [LARGE SCALE GENOMIC DNA]</scope>
    <source>
        <strain evidence="8">cv. Norfolk2</strain>
        <strain evidence="7">JIC</strain>
        <tissue evidence="7">Leaf</tissue>
    </source>
</reference>
<feature type="coiled-coil region" evidence="5">
    <location>
        <begin position="570"/>
        <end position="615"/>
    </location>
</feature>
<feature type="region of interest" description="Disordered" evidence="6">
    <location>
        <begin position="894"/>
        <end position="945"/>
    </location>
</feature>
<accession>A0AAW1H626</accession>
<dbReference type="InterPro" id="IPR040418">
    <property type="entry name" value="CRWN"/>
</dbReference>
<feature type="coiled-coil region" evidence="5">
    <location>
        <begin position="151"/>
        <end position="238"/>
    </location>
</feature>